<accession>A0ABR6NFB3</accession>
<dbReference type="RefSeq" id="WP_184152948.1">
    <property type="nucleotide sequence ID" value="NZ_JACHKA010000001.1"/>
</dbReference>
<evidence type="ECO:0000313" key="1">
    <source>
        <dbReference type="EMBL" id="MBB5985961.1"/>
    </source>
</evidence>
<gene>
    <name evidence="1" type="ORF">HNP60_001935</name>
</gene>
<comment type="caution">
    <text evidence="1">The sequence shown here is derived from an EMBL/GenBank/DDBJ whole genome shotgun (WGS) entry which is preliminary data.</text>
</comment>
<reference evidence="1 2" key="1">
    <citation type="submission" date="2020-08" db="EMBL/GenBank/DDBJ databases">
        <title>Exploring microbial biodiversity for novel pathways involved in the catabolism of aromatic compounds derived from lignin.</title>
        <authorList>
            <person name="Elkins J."/>
        </authorList>
    </citation>
    <scope>NUCLEOTIDE SEQUENCE [LARGE SCALE GENOMIC DNA]</scope>
    <source>
        <strain evidence="1 2">B1D3A</strain>
    </source>
</reference>
<sequence length="130" mass="14496">MLKMFSGSYVGECSLPAYSVVTAVEEPSRAKSDDDMKPGRFYTLVPKRDASFAGHFFELLAVNDTHIMVRCMNPARLIPAEPILLLRSDFTMSDATDIARAAAQHGNPVLLKQPEEPSMPGGWQTFRMFR</sequence>
<name>A0ABR6NFB3_9SPHN</name>
<proteinExistence type="predicted"/>
<dbReference type="Proteomes" id="UP001138540">
    <property type="component" value="Unassembled WGS sequence"/>
</dbReference>
<keyword evidence="2" id="KW-1185">Reference proteome</keyword>
<dbReference type="EMBL" id="JACHKA010000001">
    <property type="protein sequence ID" value="MBB5985961.1"/>
    <property type="molecule type" value="Genomic_DNA"/>
</dbReference>
<evidence type="ECO:0000313" key="2">
    <source>
        <dbReference type="Proteomes" id="UP001138540"/>
    </source>
</evidence>
<organism evidence="1 2">
    <name type="scientific">Sphingobium lignivorans</name>
    <dbReference type="NCBI Taxonomy" id="2735886"/>
    <lineage>
        <taxon>Bacteria</taxon>
        <taxon>Pseudomonadati</taxon>
        <taxon>Pseudomonadota</taxon>
        <taxon>Alphaproteobacteria</taxon>
        <taxon>Sphingomonadales</taxon>
        <taxon>Sphingomonadaceae</taxon>
        <taxon>Sphingobium</taxon>
    </lineage>
</organism>
<protein>
    <submittedName>
        <fullName evidence="1">Uncharacterized protein</fullName>
    </submittedName>
</protein>